<evidence type="ECO:0000256" key="3">
    <source>
        <dbReference type="ARBA" id="ARBA00023163"/>
    </source>
</evidence>
<dbReference type="PROSITE" id="PS50949">
    <property type="entry name" value="HTH_GNTR"/>
    <property type="match status" value="1"/>
</dbReference>
<protein>
    <submittedName>
        <fullName evidence="8">Unannotated protein</fullName>
    </submittedName>
</protein>
<dbReference type="PANTHER" id="PTHR43537:SF45">
    <property type="entry name" value="GNTR FAMILY REGULATORY PROTEIN"/>
    <property type="match status" value="1"/>
</dbReference>
<proteinExistence type="predicted"/>
<dbReference type="SUPFAM" id="SSF46785">
    <property type="entry name" value="Winged helix' DNA-binding domain"/>
    <property type="match status" value="1"/>
</dbReference>
<evidence type="ECO:0000313" key="8">
    <source>
        <dbReference type="EMBL" id="CAB4851369.1"/>
    </source>
</evidence>
<evidence type="ECO:0000256" key="2">
    <source>
        <dbReference type="ARBA" id="ARBA00023125"/>
    </source>
</evidence>
<dbReference type="GO" id="GO:0003677">
    <property type="term" value="F:DNA binding"/>
    <property type="evidence" value="ECO:0007669"/>
    <property type="project" value="UniProtKB-KW"/>
</dbReference>
<dbReference type="Gene3D" id="1.10.10.10">
    <property type="entry name" value="Winged helix-like DNA-binding domain superfamily/Winged helix DNA-binding domain"/>
    <property type="match status" value="1"/>
</dbReference>
<dbReference type="EMBL" id="CAEZYF010000039">
    <property type="protein sequence ID" value="CAB4749193.1"/>
    <property type="molecule type" value="Genomic_DNA"/>
</dbReference>
<dbReference type="GO" id="GO:0003700">
    <property type="term" value="F:DNA-binding transcription factor activity"/>
    <property type="evidence" value="ECO:0007669"/>
    <property type="project" value="InterPro"/>
</dbReference>
<keyword evidence="1" id="KW-0805">Transcription regulation</keyword>
<keyword evidence="2" id="KW-0238">DNA-binding</keyword>
<dbReference type="EMBL" id="CAFBIY010000078">
    <property type="protein sequence ID" value="CAB4851369.1"/>
    <property type="molecule type" value="Genomic_DNA"/>
</dbReference>
<dbReference type="SUPFAM" id="SSF48008">
    <property type="entry name" value="GntR ligand-binding domain-like"/>
    <property type="match status" value="1"/>
</dbReference>
<dbReference type="CDD" id="cd07377">
    <property type="entry name" value="WHTH_GntR"/>
    <property type="match status" value="1"/>
</dbReference>
<evidence type="ECO:0000259" key="5">
    <source>
        <dbReference type="PROSITE" id="PS50949"/>
    </source>
</evidence>
<dbReference type="EMBL" id="CAFBMT010000039">
    <property type="protein sequence ID" value="CAB4958582.1"/>
    <property type="molecule type" value="Genomic_DNA"/>
</dbReference>
<dbReference type="InterPro" id="IPR000524">
    <property type="entry name" value="Tscrpt_reg_HTH_GntR"/>
</dbReference>
<evidence type="ECO:0000313" key="7">
    <source>
        <dbReference type="EMBL" id="CAB4749193.1"/>
    </source>
</evidence>
<dbReference type="SMART" id="SM00895">
    <property type="entry name" value="FCD"/>
    <property type="match status" value="1"/>
</dbReference>
<evidence type="ECO:0000256" key="4">
    <source>
        <dbReference type="SAM" id="MobiDB-lite"/>
    </source>
</evidence>
<dbReference type="InterPro" id="IPR011711">
    <property type="entry name" value="GntR_C"/>
</dbReference>
<dbReference type="Pfam" id="PF07729">
    <property type="entry name" value="FCD"/>
    <property type="match status" value="1"/>
</dbReference>
<organism evidence="8">
    <name type="scientific">freshwater metagenome</name>
    <dbReference type="NCBI Taxonomy" id="449393"/>
    <lineage>
        <taxon>unclassified sequences</taxon>
        <taxon>metagenomes</taxon>
        <taxon>ecological metagenomes</taxon>
    </lineage>
</organism>
<name>A0A6J7C4Z1_9ZZZZ</name>
<dbReference type="InterPro" id="IPR036388">
    <property type="entry name" value="WH-like_DNA-bd_sf"/>
</dbReference>
<dbReference type="Gene3D" id="1.20.120.530">
    <property type="entry name" value="GntR ligand-binding domain-like"/>
    <property type="match status" value="1"/>
</dbReference>
<dbReference type="Pfam" id="PF00392">
    <property type="entry name" value="GntR"/>
    <property type="match status" value="1"/>
</dbReference>
<feature type="domain" description="HTH gntR-type" evidence="5">
    <location>
        <begin position="17"/>
        <end position="84"/>
    </location>
</feature>
<evidence type="ECO:0000256" key="1">
    <source>
        <dbReference type="ARBA" id="ARBA00023015"/>
    </source>
</evidence>
<accession>A0A6J7C4Z1</accession>
<feature type="compositionally biased region" description="Pro residues" evidence="4">
    <location>
        <begin position="227"/>
        <end position="238"/>
    </location>
</feature>
<dbReference type="SMART" id="SM00345">
    <property type="entry name" value="HTH_GNTR"/>
    <property type="match status" value="1"/>
</dbReference>
<gene>
    <name evidence="7" type="ORF">UFOPK2656_03435</name>
    <name evidence="8" type="ORF">UFOPK3267_01507</name>
    <name evidence="9" type="ORF">UFOPK3651_03354</name>
    <name evidence="6" type="ORF">UFOPK4189_03268</name>
</gene>
<feature type="region of interest" description="Disordered" evidence="4">
    <location>
        <begin position="224"/>
        <end position="245"/>
    </location>
</feature>
<sequence length="245" mass="26896">MTVVRVGLPKPKLAYVPSSADVASDYIRTLVFTGVLRGGNKVPIEEIAQVLNISRQPVREALIELSHDGLVQTDGRRGTFVADFGPSTIRDHYELYGLLQSFAARRVTQDRDPAVLTALRAIEREARSTVDVAEVTRLAIEFTRVINRAADNTRLRLVIKTMTRFTPGEYYLNNIPDALKRSRTGLRSQLRAIEAGDPDTAAAVSLKTWHTTGEELIKHLRSIGVFPDPPPAPTPAPPSGANHGL</sequence>
<dbReference type="InterPro" id="IPR008920">
    <property type="entry name" value="TF_FadR/GntR_C"/>
</dbReference>
<evidence type="ECO:0000313" key="9">
    <source>
        <dbReference type="EMBL" id="CAB4958582.1"/>
    </source>
</evidence>
<dbReference type="AlphaFoldDB" id="A0A6J7C4Z1"/>
<dbReference type="InterPro" id="IPR036390">
    <property type="entry name" value="WH_DNA-bd_sf"/>
</dbReference>
<evidence type="ECO:0000313" key="6">
    <source>
        <dbReference type="EMBL" id="CAB4365524.1"/>
    </source>
</evidence>
<reference evidence="8" key="1">
    <citation type="submission" date="2020-05" db="EMBL/GenBank/DDBJ databases">
        <authorList>
            <person name="Chiriac C."/>
            <person name="Salcher M."/>
            <person name="Ghai R."/>
            <person name="Kavagutti S V."/>
        </authorList>
    </citation>
    <scope>NUCLEOTIDE SEQUENCE</scope>
</reference>
<dbReference type="PANTHER" id="PTHR43537">
    <property type="entry name" value="TRANSCRIPTIONAL REGULATOR, GNTR FAMILY"/>
    <property type="match status" value="1"/>
</dbReference>
<keyword evidence="3" id="KW-0804">Transcription</keyword>
<dbReference type="EMBL" id="CAESGF010000034">
    <property type="protein sequence ID" value="CAB4365524.1"/>
    <property type="molecule type" value="Genomic_DNA"/>
</dbReference>